<organism evidence="2 3">
    <name type="scientific">Microdochium trichocladiopsis</name>
    <dbReference type="NCBI Taxonomy" id="1682393"/>
    <lineage>
        <taxon>Eukaryota</taxon>
        <taxon>Fungi</taxon>
        <taxon>Dikarya</taxon>
        <taxon>Ascomycota</taxon>
        <taxon>Pezizomycotina</taxon>
        <taxon>Sordariomycetes</taxon>
        <taxon>Xylariomycetidae</taxon>
        <taxon>Xylariales</taxon>
        <taxon>Microdochiaceae</taxon>
        <taxon>Microdochium</taxon>
    </lineage>
</organism>
<feature type="chain" id="PRO_5040328315" description="Secreted protein" evidence="1">
    <location>
        <begin position="23"/>
        <end position="130"/>
    </location>
</feature>
<dbReference type="EMBL" id="JAGTJQ010000011">
    <property type="protein sequence ID" value="KAH7018419.1"/>
    <property type="molecule type" value="Genomic_DNA"/>
</dbReference>
<dbReference type="RefSeq" id="XP_046006686.1">
    <property type="nucleotide sequence ID" value="XM_046157336.1"/>
</dbReference>
<protein>
    <recommendedName>
        <fullName evidence="4">Secreted protein</fullName>
    </recommendedName>
</protein>
<evidence type="ECO:0000313" key="2">
    <source>
        <dbReference type="EMBL" id="KAH7018419.1"/>
    </source>
</evidence>
<dbReference type="Proteomes" id="UP000756346">
    <property type="component" value="Unassembled WGS sequence"/>
</dbReference>
<keyword evidence="3" id="KW-1185">Reference proteome</keyword>
<sequence>MKRAVAPLCHCQLAFAIAPCCANDTSKNQAQHLRQRSCGYDSPPGCVRGGSVVWARPSCGDSLPTEVAVVTSVVPGTERSRLVFSVLFAEYGHREITSKRTHVGEGRETALRRTSSVIGRFNAAVWASPI</sequence>
<comment type="caution">
    <text evidence="2">The sequence shown here is derived from an EMBL/GenBank/DDBJ whole genome shotgun (WGS) entry which is preliminary data.</text>
</comment>
<keyword evidence="1" id="KW-0732">Signal</keyword>
<accession>A0A9P9BHE9</accession>
<evidence type="ECO:0000313" key="3">
    <source>
        <dbReference type="Proteomes" id="UP000756346"/>
    </source>
</evidence>
<gene>
    <name evidence="2" type="ORF">B0I36DRAFT_354699</name>
</gene>
<name>A0A9P9BHE9_9PEZI</name>
<dbReference type="GeneID" id="70186882"/>
<reference evidence="2" key="1">
    <citation type="journal article" date="2021" name="Nat. Commun.">
        <title>Genetic determinants of endophytism in the Arabidopsis root mycobiome.</title>
        <authorList>
            <person name="Mesny F."/>
            <person name="Miyauchi S."/>
            <person name="Thiergart T."/>
            <person name="Pickel B."/>
            <person name="Atanasova L."/>
            <person name="Karlsson M."/>
            <person name="Huettel B."/>
            <person name="Barry K.W."/>
            <person name="Haridas S."/>
            <person name="Chen C."/>
            <person name="Bauer D."/>
            <person name="Andreopoulos W."/>
            <person name="Pangilinan J."/>
            <person name="LaButti K."/>
            <person name="Riley R."/>
            <person name="Lipzen A."/>
            <person name="Clum A."/>
            <person name="Drula E."/>
            <person name="Henrissat B."/>
            <person name="Kohler A."/>
            <person name="Grigoriev I.V."/>
            <person name="Martin F.M."/>
            <person name="Hacquard S."/>
        </authorList>
    </citation>
    <scope>NUCLEOTIDE SEQUENCE</scope>
    <source>
        <strain evidence="2">MPI-CAGE-CH-0230</strain>
    </source>
</reference>
<feature type="signal peptide" evidence="1">
    <location>
        <begin position="1"/>
        <end position="22"/>
    </location>
</feature>
<evidence type="ECO:0008006" key="4">
    <source>
        <dbReference type="Google" id="ProtNLM"/>
    </source>
</evidence>
<evidence type="ECO:0000256" key="1">
    <source>
        <dbReference type="SAM" id="SignalP"/>
    </source>
</evidence>
<proteinExistence type="predicted"/>
<dbReference type="AlphaFoldDB" id="A0A9P9BHE9"/>